<dbReference type="GO" id="GO:0003676">
    <property type="term" value="F:nucleic acid binding"/>
    <property type="evidence" value="ECO:0007669"/>
    <property type="project" value="InterPro"/>
</dbReference>
<protein>
    <recommendedName>
        <fullName evidence="1">RNase H type-1 domain-containing protein</fullName>
    </recommendedName>
</protein>
<dbReference type="InterPro" id="IPR044730">
    <property type="entry name" value="RNase_H-like_dom_plant"/>
</dbReference>
<dbReference type="Pfam" id="PF13456">
    <property type="entry name" value="RVT_3"/>
    <property type="match status" value="1"/>
</dbReference>
<dbReference type="InterPro" id="IPR012337">
    <property type="entry name" value="RNaseH-like_sf"/>
</dbReference>
<accession>A0A7C8ZIP8</accession>
<feature type="domain" description="RNase H type-1" evidence="1">
    <location>
        <begin position="1"/>
        <end position="80"/>
    </location>
</feature>
<reference evidence="2" key="2">
    <citation type="submission" date="2020-07" db="EMBL/GenBank/DDBJ databases">
        <authorList>
            <person name="Vera ALvarez R."/>
            <person name="Arias-Moreno D.M."/>
            <person name="Jimenez-Jacinto V."/>
            <person name="Jimenez-Bremont J.F."/>
            <person name="Swaminathan K."/>
            <person name="Moose S.P."/>
            <person name="Guerrero-Gonzalez M.L."/>
            <person name="Marino-Ramirez L."/>
            <person name="Landsman D."/>
            <person name="Rodriguez-Kessler M."/>
            <person name="Delgado-Sanchez P."/>
        </authorList>
    </citation>
    <scope>NUCLEOTIDE SEQUENCE</scope>
    <source>
        <tissue evidence="2">Cladode</tissue>
    </source>
</reference>
<dbReference type="PANTHER" id="PTHR47723:SF19">
    <property type="entry name" value="POLYNUCLEOTIDYL TRANSFERASE, RIBONUCLEASE H-LIKE SUPERFAMILY PROTEIN"/>
    <property type="match status" value="1"/>
</dbReference>
<dbReference type="GO" id="GO:0004523">
    <property type="term" value="F:RNA-DNA hybrid ribonuclease activity"/>
    <property type="evidence" value="ECO:0007669"/>
    <property type="project" value="InterPro"/>
</dbReference>
<dbReference type="EMBL" id="GISG01137039">
    <property type="protein sequence ID" value="MBA4644174.1"/>
    <property type="molecule type" value="Transcribed_RNA"/>
</dbReference>
<dbReference type="InterPro" id="IPR002156">
    <property type="entry name" value="RNaseH_domain"/>
</dbReference>
<dbReference type="CDD" id="cd06222">
    <property type="entry name" value="RNase_H_like"/>
    <property type="match status" value="1"/>
</dbReference>
<dbReference type="PANTHER" id="PTHR47723">
    <property type="entry name" value="OS05G0353850 PROTEIN"/>
    <property type="match status" value="1"/>
</dbReference>
<name>A0A7C8ZIP8_OPUST</name>
<sequence length="117" mass="13557">MVESRALRDGLQAALQFGLLRLEIEGDNSIVIDALQKKSAVPWQITKITQDIHTLIQQTENVQLSHIYREAHMVADWLFKFGHSIADTWSTTDWVSFEFRAILHDDRNRRTLVRRGA</sequence>
<dbReference type="AlphaFoldDB" id="A0A7C8ZIP8"/>
<evidence type="ECO:0000259" key="1">
    <source>
        <dbReference type="Pfam" id="PF13456"/>
    </source>
</evidence>
<dbReference type="Gene3D" id="3.30.420.10">
    <property type="entry name" value="Ribonuclease H-like superfamily/Ribonuclease H"/>
    <property type="match status" value="1"/>
</dbReference>
<organism evidence="2">
    <name type="scientific">Opuntia streptacantha</name>
    <name type="common">Prickly pear cactus</name>
    <name type="synonym">Opuntia cardona</name>
    <dbReference type="NCBI Taxonomy" id="393608"/>
    <lineage>
        <taxon>Eukaryota</taxon>
        <taxon>Viridiplantae</taxon>
        <taxon>Streptophyta</taxon>
        <taxon>Embryophyta</taxon>
        <taxon>Tracheophyta</taxon>
        <taxon>Spermatophyta</taxon>
        <taxon>Magnoliopsida</taxon>
        <taxon>eudicotyledons</taxon>
        <taxon>Gunneridae</taxon>
        <taxon>Pentapetalae</taxon>
        <taxon>Caryophyllales</taxon>
        <taxon>Cactineae</taxon>
        <taxon>Cactaceae</taxon>
        <taxon>Opuntioideae</taxon>
        <taxon>Opuntia</taxon>
    </lineage>
</organism>
<dbReference type="SUPFAM" id="SSF53098">
    <property type="entry name" value="Ribonuclease H-like"/>
    <property type="match status" value="1"/>
</dbReference>
<reference evidence="2" key="1">
    <citation type="journal article" date="2013" name="J. Plant Res.">
        <title>Effect of fungi and light on seed germination of three Opuntia species from semiarid lands of central Mexico.</title>
        <authorList>
            <person name="Delgado-Sanchez P."/>
            <person name="Jimenez-Bremont J.F."/>
            <person name="Guerrero-Gonzalez Mde L."/>
            <person name="Flores J."/>
        </authorList>
    </citation>
    <scope>NUCLEOTIDE SEQUENCE</scope>
    <source>
        <tissue evidence="2">Cladode</tissue>
    </source>
</reference>
<proteinExistence type="predicted"/>
<dbReference type="InterPro" id="IPR036397">
    <property type="entry name" value="RNaseH_sf"/>
</dbReference>
<dbReference type="InterPro" id="IPR053151">
    <property type="entry name" value="RNase_H-like"/>
</dbReference>
<evidence type="ECO:0000313" key="2">
    <source>
        <dbReference type="EMBL" id="MBA4644174.1"/>
    </source>
</evidence>